<name>A0AAV4ICN4_9GAST</name>
<accession>A0AAV4ICN4</accession>
<keyword evidence="2" id="KW-1185">Reference proteome</keyword>
<dbReference type="Proteomes" id="UP000762676">
    <property type="component" value="Unassembled WGS sequence"/>
</dbReference>
<evidence type="ECO:0000313" key="1">
    <source>
        <dbReference type="EMBL" id="GFS06879.1"/>
    </source>
</evidence>
<dbReference type="PANTHER" id="PTHR33327">
    <property type="entry name" value="ENDONUCLEASE"/>
    <property type="match status" value="1"/>
</dbReference>
<proteinExistence type="predicted"/>
<dbReference type="PANTHER" id="PTHR33327:SF3">
    <property type="entry name" value="RNA-DIRECTED DNA POLYMERASE"/>
    <property type="match status" value="1"/>
</dbReference>
<dbReference type="EMBL" id="BMAT01013157">
    <property type="protein sequence ID" value="GFS06879.1"/>
    <property type="molecule type" value="Genomic_DNA"/>
</dbReference>
<organism evidence="1 2">
    <name type="scientific">Elysia marginata</name>
    <dbReference type="NCBI Taxonomy" id="1093978"/>
    <lineage>
        <taxon>Eukaryota</taxon>
        <taxon>Metazoa</taxon>
        <taxon>Spiralia</taxon>
        <taxon>Lophotrochozoa</taxon>
        <taxon>Mollusca</taxon>
        <taxon>Gastropoda</taxon>
        <taxon>Heterobranchia</taxon>
        <taxon>Euthyneura</taxon>
        <taxon>Panpulmonata</taxon>
        <taxon>Sacoglossa</taxon>
        <taxon>Placobranchoidea</taxon>
        <taxon>Plakobranchidae</taxon>
        <taxon>Elysia</taxon>
    </lineage>
</organism>
<protein>
    <submittedName>
        <fullName evidence="1">Uncharacterized protein</fullName>
    </submittedName>
</protein>
<reference evidence="1 2" key="1">
    <citation type="journal article" date="2021" name="Elife">
        <title>Chloroplast acquisition without the gene transfer in kleptoplastic sea slugs, Plakobranchus ocellatus.</title>
        <authorList>
            <person name="Maeda T."/>
            <person name="Takahashi S."/>
            <person name="Yoshida T."/>
            <person name="Shimamura S."/>
            <person name="Takaki Y."/>
            <person name="Nagai Y."/>
            <person name="Toyoda A."/>
            <person name="Suzuki Y."/>
            <person name="Arimoto A."/>
            <person name="Ishii H."/>
            <person name="Satoh N."/>
            <person name="Nishiyama T."/>
            <person name="Hasebe M."/>
            <person name="Maruyama T."/>
            <person name="Minagawa J."/>
            <person name="Obokata J."/>
            <person name="Shigenobu S."/>
        </authorList>
    </citation>
    <scope>NUCLEOTIDE SEQUENCE [LARGE SCALE GENOMIC DNA]</scope>
</reference>
<gene>
    <name evidence="1" type="ORF">ElyMa_006556400</name>
</gene>
<comment type="caution">
    <text evidence="1">The sequence shown here is derived from an EMBL/GenBank/DDBJ whole genome shotgun (WGS) entry which is preliminary data.</text>
</comment>
<evidence type="ECO:0000313" key="2">
    <source>
        <dbReference type="Proteomes" id="UP000762676"/>
    </source>
</evidence>
<dbReference type="AlphaFoldDB" id="A0AAV4ICN4"/>
<sequence>MENPLPSGKYEALKAALLNAYEATQLQKDSALLSLNGLGDKKPSELLQHMRSLNQDPATLFRALFLNQLPPEVRCILAQTPEEDLELLAKTADRIMEVDFPSQFPSHQR</sequence>